<dbReference type="AlphaFoldDB" id="A0A7C2JYS0"/>
<reference evidence="2" key="1">
    <citation type="journal article" date="2020" name="mSystems">
        <title>Genome- and Community-Level Interaction Insights into Carbon Utilization and Element Cycling Functions of Hydrothermarchaeota in Hydrothermal Sediment.</title>
        <authorList>
            <person name="Zhou Z."/>
            <person name="Liu Y."/>
            <person name="Xu W."/>
            <person name="Pan J."/>
            <person name="Luo Z.H."/>
            <person name="Li M."/>
        </authorList>
    </citation>
    <scope>NUCLEOTIDE SEQUENCE [LARGE SCALE GENOMIC DNA]</scope>
    <source>
        <strain evidence="2">SpSt-339</strain>
    </source>
</reference>
<evidence type="ECO:0000313" key="2">
    <source>
        <dbReference type="EMBL" id="HEN14900.1"/>
    </source>
</evidence>
<dbReference type="Gene3D" id="3.40.710.10">
    <property type="entry name" value="DD-peptidase/beta-lactamase superfamily"/>
    <property type="match status" value="1"/>
</dbReference>
<dbReference type="InterPro" id="IPR012338">
    <property type="entry name" value="Beta-lactam/transpept-like"/>
</dbReference>
<proteinExistence type="predicted"/>
<dbReference type="EMBL" id="DSOK01000160">
    <property type="protein sequence ID" value="HEN14900.1"/>
    <property type="molecule type" value="Genomic_DNA"/>
</dbReference>
<dbReference type="PANTHER" id="PTHR43283:SF3">
    <property type="entry name" value="BETA-LACTAMASE FAMILY PROTEIN (AFU_ORTHOLOGUE AFUA_5G07500)"/>
    <property type="match status" value="1"/>
</dbReference>
<dbReference type="InterPro" id="IPR001466">
    <property type="entry name" value="Beta-lactam-related"/>
</dbReference>
<evidence type="ECO:0000259" key="1">
    <source>
        <dbReference type="Pfam" id="PF00144"/>
    </source>
</evidence>
<dbReference type="GO" id="GO:0016787">
    <property type="term" value="F:hydrolase activity"/>
    <property type="evidence" value="ECO:0007669"/>
    <property type="project" value="UniProtKB-KW"/>
</dbReference>
<comment type="caution">
    <text evidence="2">The sequence shown here is derived from an EMBL/GenBank/DDBJ whole genome shotgun (WGS) entry which is preliminary data.</text>
</comment>
<dbReference type="PANTHER" id="PTHR43283">
    <property type="entry name" value="BETA-LACTAMASE-RELATED"/>
    <property type="match status" value="1"/>
</dbReference>
<dbReference type="Pfam" id="PF00144">
    <property type="entry name" value="Beta-lactamase"/>
    <property type="match status" value="1"/>
</dbReference>
<protein>
    <submittedName>
        <fullName evidence="2">Class A beta-lactamase-related serine hydrolase</fullName>
    </submittedName>
</protein>
<gene>
    <name evidence="2" type="ORF">ENQ76_05445</name>
</gene>
<feature type="domain" description="Beta-lactamase-related" evidence="1">
    <location>
        <begin position="20"/>
        <end position="350"/>
    </location>
</feature>
<keyword evidence="2" id="KW-0378">Hydrolase</keyword>
<dbReference type="SUPFAM" id="SSF56601">
    <property type="entry name" value="beta-lactamase/transpeptidase-like"/>
    <property type="match status" value="1"/>
</dbReference>
<sequence>MTATTATDFAAAFPRAHGVFEQGRERGLHQGLQVFVARGGTVLADVGLGESQPGEPLTAEHLTLWLSAGKPLTAVLIARLWERGLVDLDAPVAAVIPEFAANGKNRVTVRHILTHTAGLRTVDTGWPDVSWEESLQRICAAPLDPGAIPGETAGYHVASTWFVLGEMVQRITGRPFAKMIRSDVFQPCGMAETRSSIPPEELPALSPRIAPLWERTKTGLALLDWHQPPRATTPSPGSNTWGPIRELGRFYETLRTGGLLQPQTLEAMTSRQRIGKFDTTLGHVVDFGLGFLIDSNQYGADTVPYGYGRFCSPRTYGHGGAQSSQGYCDPDRGLVVAYLFNGRAGEPQHNRRCRAFNEAVYRDLGIAQEEVRG</sequence>
<name>A0A7C2JYS0_9PLAN</name>
<accession>A0A7C2JYS0</accession>
<dbReference type="InterPro" id="IPR050789">
    <property type="entry name" value="Diverse_Enzym_Activities"/>
</dbReference>
<organism evidence="2">
    <name type="scientific">Schlesneria paludicola</name>
    <dbReference type="NCBI Taxonomy" id="360056"/>
    <lineage>
        <taxon>Bacteria</taxon>
        <taxon>Pseudomonadati</taxon>
        <taxon>Planctomycetota</taxon>
        <taxon>Planctomycetia</taxon>
        <taxon>Planctomycetales</taxon>
        <taxon>Planctomycetaceae</taxon>
        <taxon>Schlesneria</taxon>
    </lineage>
</organism>